<reference evidence="2 3" key="1">
    <citation type="journal article" date="2015" name="Genome Announc.">
        <title>Expanding the biotechnology potential of lactobacilli through comparative genomics of 213 strains and associated genera.</title>
        <authorList>
            <person name="Sun Z."/>
            <person name="Harris H.M."/>
            <person name="McCann A."/>
            <person name="Guo C."/>
            <person name="Argimon S."/>
            <person name="Zhang W."/>
            <person name="Yang X."/>
            <person name="Jeffery I.B."/>
            <person name="Cooney J.C."/>
            <person name="Kagawa T.F."/>
            <person name="Liu W."/>
            <person name="Song Y."/>
            <person name="Salvetti E."/>
            <person name="Wrobel A."/>
            <person name="Rasinkangas P."/>
            <person name="Parkhill J."/>
            <person name="Rea M.C."/>
            <person name="O'Sullivan O."/>
            <person name="Ritari J."/>
            <person name="Douillard F.P."/>
            <person name="Paul Ross R."/>
            <person name="Yang R."/>
            <person name="Briner A.E."/>
            <person name="Felis G.E."/>
            <person name="de Vos W.M."/>
            <person name="Barrangou R."/>
            <person name="Klaenhammer T.R."/>
            <person name="Caufield P.W."/>
            <person name="Cui Y."/>
            <person name="Zhang H."/>
            <person name="O'Toole P.W."/>
        </authorList>
    </citation>
    <scope>NUCLEOTIDE SEQUENCE [LARGE SCALE GENOMIC DNA]</scope>
    <source>
        <strain evidence="2 3">DSM 14421</strain>
    </source>
</reference>
<feature type="coiled-coil region" evidence="1">
    <location>
        <begin position="333"/>
        <end position="367"/>
    </location>
</feature>
<sequence length="438" mass="51039">MCIEPTEKEGIVLTNSEKSNHSVAQLVADHILSQRLSQQFFDKKSTRLRHSQEDALNAFETINQNGNAKKPQKLKRVELVFENAESIVLNPKFISRVILQHPFDRENDPFKLIGFFLIFKDTVATIGELHTYGGPDGLDRFKSYQDIVSIDLAYKDGSFESYEIDWSPLAHQNETNDNQHTVVIDGSTYLYALPQTHFKMTEVIKSALEADHFDQIVQEFSLTKQDYNVDEIRQIFQHQLSEMLKVSVNLEQKKPTSRQFDLLVNQIDEDEDFQGNNWDPTLTDRQTHEIFGGVNLESYHNLMAMDVIIPDVDQFWQGFTWLLWEISWYGIDAGERQEAIEQAHQELEESEAELQEFEKQTQQMKQFIDWYVTQHISDINLPDFVATYWPLTDGMKENLIDDDDQTEVTVLKQDPDLLADFMAKYGAEYQLFEREDNQ</sequence>
<dbReference type="STRING" id="1423739.FC85_GL002306"/>
<protein>
    <submittedName>
        <fullName evidence="2">Uncharacterized protein</fullName>
    </submittedName>
</protein>
<dbReference type="Proteomes" id="UP000052013">
    <property type="component" value="Unassembled WGS sequence"/>
</dbReference>
<evidence type="ECO:0000256" key="1">
    <source>
        <dbReference type="SAM" id="Coils"/>
    </source>
</evidence>
<gene>
    <name evidence="2" type="ORF">FC85_GL002306</name>
</gene>
<dbReference type="PATRIC" id="fig|1423739.3.peg.2398"/>
<dbReference type="EMBL" id="AZEY01000020">
    <property type="protein sequence ID" value="KRL69085.1"/>
    <property type="molecule type" value="Genomic_DNA"/>
</dbReference>
<proteinExistence type="predicted"/>
<evidence type="ECO:0000313" key="3">
    <source>
        <dbReference type="Proteomes" id="UP000052013"/>
    </source>
</evidence>
<name>A0A0R1SI59_9LACO</name>
<organism evidence="2 3">
    <name type="scientific">Lentilactobacillus diolivorans DSM 14421</name>
    <dbReference type="NCBI Taxonomy" id="1423739"/>
    <lineage>
        <taxon>Bacteria</taxon>
        <taxon>Bacillati</taxon>
        <taxon>Bacillota</taxon>
        <taxon>Bacilli</taxon>
        <taxon>Lactobacillales</taxon>
        <taxon>Lactobacillaceae</taxon>
        <taxon>Lentilactobacillus</taxon>
    </lineage>
</organism>
<dbReference type="AlphaFoldDB" id="A0A0R1SI59"/>
<comment type="caution">
    <text evidence="2">The sequence shown here is derived from an EMBL/GenBank/DDBJ whole genome shotgun (WGS) entry which is preliminary data.</text>
</comment>
<keyword evidence="1" id="KW-0175">Coiled coil</keyword>
<accession>A0A0R1SI59</accession>
<evidence type="ECO:0000313" key="2">
    <source>
        <dbReference type="EMBL" id="KRL69085.1"/>
    </source>
</evidence>